<sequence length="147" mass="16184">MIMRKNPYEKIRRTLFILLVILLVSAACVMGVMLIKNTHNAEKNKVRETTAGTENATEKIKETEADTEYYFDEDGYLKVKKIKADGSDSNTENEQDNAPDVRDVSPEDDPNAVFPETTDAAAGQSAEQTQDISQPQAGQTLDATAGQ</sequence>
<feature type="compositionally biased region" description="Polar residues" evidence="1">
    <location>
        <begin position="125"/>
        <end position="147"/>
    </location>
</feature>
<dbReference type="Proteomes" id="UP000095602">
    <property type="component" value="Unassembled WGS sequence"/>
</dbReference>
<evidence type="ECO:0000313" key="3">
    <source>
        <dbReference type="Proteomes" id="UP000095602"/>
    </source>
</evidence>
<dbReference type="AlphaFoldDB" id="A0A174HA12"/>
<name>A0A174HA12_9FIRM</name>
<gene>
    <name evidence="2" type="ORF">ERS852497_00547</name>
</gene>
<feature type="region of interest" description="Disordered" evidence="1">
    <location>
        <begin position="83"/>
        <end position="147"/>
    </location>
</feature>
<evidence type="ECO:0000256" key="1">
    <source>
        <dbReference type="SAM" id="MobiDB-lite"/>
    </source>
</evidence>
<accession>A0A174HA12</accession>
<dbReference type="PROSITE" id="PS51257">
    <property type="entry name" value="PROKAR_LIPOPROTEIN"/>
    <property type="match status" value="1"/>
</dbReference>
<protein>
    <submittedName>
        <fullName evidence="2">Uncharacterized protein</fullName>
    </submittedName>
</protein>
<proteinExistence type="predicted"/>
<reference evidence="2 3" key="1">
    <citation type="submission" date="2015-09" db="EMBL/GenBank/DDBJ databases">
        <authorList>
            <consortium name="Pathogen Informatics"/>
        </authorList>
    </citation>
    <scope>NUCLEOTIDE SEQUENCE [LARGE SCALE GENOMIC DNA]</scope>
    <source>
        <strain evidence="2 3">2789STDY5834884</strain>
    </source>
</reference>
<dbReference type="EMBL" id="CZAJ01000003">
    <property type="protein sequence ID" value="CUO71071.1"/>
    <property type="molecule type" value="Genomic_DNA"/>
</dbReference>
<organism evidence="2 3">
    <name type="scientific">Agathobacter rectalis</name>
    <dbReference type="NCBI Taxonomy" id="39491"/>
    <lineage>
        <taxon>Bacteria</taxon>
        <taxon>Bacillati</taxon>
        <taxon>Bacillota</taxon>
        <taxon>Clostridia</taxon>
        <taxon>Lachnospirales</taxon>
        <taxon>Lachnospiraceae</taxon>
        <taxon>Agathobacter</taxon>
    </lineage>
</organism>
<evidence type="ECO:0000313" key="2">
    <source>
        <dbReference type="EMBL" id="CUO71071.1"/>
    </source>
</evidence>